<gene>
    <name evidence="4" type="ORF">GOMPHAMPRED_002996</name>
</gene>
<keyword evidence="5" id="KW-1185">Reference proteome</keyword>
<protein>
    <submittedName>
        <fullName evidence="4">Uncharacterized protein</fullName>
    </submittedName>
</protein>
<evidence type="ECO:0000256" key="2">
    <source>
        <dbReference type="SAM" id="MobiDB-lite"/>
    </source>
</evidence>
<dbReference type="InterPro" id="IPR021765">
    <property type="entry name" value="UstYa-like"/>
</dbReference>
<sequence length="258" mass="29655">MASIRYEILEQDRVFSDDLKATEEVPVLQRSAKGRSYSGYLIAVVLFLSLAFNLFHYAPRSLFSKTERNYVGLHRDVPTRIVHDNRTVDDRMWADDGDIAANGMVALDDDFVRKNGLLPAQRYPWDPSKSLYWLRGYHSLHCVGVFRDLIIETRDKKPSSWSHEHLTHCLLSLREDVICNADDFPLYTGRLNDERFNMITNPGVGDTRMCRSWDRLQEFVLANTACWDPRASDEGAPTLDDYKSCPDGSKPWEALGFD</sequence>
<accession>A0A8H3EEB4</accession>
<comment type="similarity">
    <text evidence="1">Belongs to the ustYa family.</text>
</comment>
<dbReference type="AlphaFoldDB" id="A0A8H3EEB4"/>
<comment type="caution">
    <text evidence="4">The sequence shown here is derived from an EMBL/GenBank/DDBJ whole genome shotgun (WGS) entry which is preliminary data.</text>
</comment>
<dbReference type="PANTHER" id="PTHR33365:SF6">
    <property type="entry name" value="OXIDASE USTYA"/>
    <property type="match status" value="1"/>
</dbReference>
<evidence type="ECO:0000256" key="3">
    <source>
        <dbReference type="SAM" id="Phobius"/>
    </source>
</evidence>
<reference evidence="4" key="1">
    <citation type="submission" date="2021-03" db="EMBL/GenBank/DDBJ databases">
        <authorList>
            <person name="Tagirdzhanova G."/>
        </authorList>
    </citation>
    <scope>NUCLEOTIDE SEQUENCE</scope>
</reference>
<proteinExistence type="inferred from homology"/>
<keyword evidence="3" id="KW-1133">Transmembrane helix</keyword>
<organism evidence="4 5">
    <name type="scientific">Gomphillus americanus</name>
    <dbReference type="NCBI Taxonomy" id="1940652"/>
    <lineage>
        <taxon>Eukaryota</taxon>
        <taxon>Fungi</taxon>
        <taxon>Dikarya</taxon>
        <taxon>Ascomycota</taxon>
        <taxon>Pezizomycotina</taxon>
        <taxon>Lecanoromycetes</taxon>
        <taxon>OSLEUM clade</taxon>
        <taxon>Ostropomycetidae</taxon>
        <taxon>Ostropales</taxon>
        <taxon>Graphidaceae</taxon>
        <taxon>Gomphilloideae</taxon>
        <taxon>Gomphillus</taxon>
    </lineage>
</organism>
<keyword evidence="3" id="KW-0472">Membrane</keyword>
<dbReference type="Proteomes" id="UP000664169">
    <property type="component" value="Unassembled WGS sequence"/>
</dbReference>
<evidence type="ECO:0000313" key="4">
    <source>
        <dbReference type="EMBL" id="CAF9904954.1"/>
    </source>
</evidence>
<dbReference type="PANTHER" id="PTHR33365">
    <property type="entry name" value="YALI0B05434P"/>
    <property type="match status" value="1"/>
</dbReference>
<dbReference type="OrthoDB" id="3687641at2759"/>
<dbReference type="GO" id="GO:0043386">
    <property type="term" value="P:mycotoxin biosynthetic process"/>
    <property type="evidence" value="ECO:0007669"/>
    <property type="project" value="InterPro"/>
</dbReference>
<keyword evidence="3" id="KW-0812">Transmembrane</keyword>
<evidence type="ECO:0000256" key="1">
    <source>
        <dbReference type="ARBA" id="ARBA00035112"/>
    </source>
</evidence>
<name>A0A8H3EEB4_9LECA</name>
<evidence type="ECO:0000313" key="5">
    <source>
        <dbReference type="Proteomes" id="UP000664169"/>
    </source>
</evidence>
<feature type="region of interest" description="Disordered" evidence="2">
    <location>
        <begin position="238"/>
        <end position="258"/>
    </location>
</feature>
<dbReference type="Pfam" id="PF11807">
    <property type="entry name" value="UstYa"/>
    <property type="match status" value="1"/>
</dbReference>
<dbReference type="EMBL" id="CAJPDQ010000002">
    <property type="protein sequence ID" value="CAF9904954.1"/>
    <property type="molecule type" value="Genomic_DNA"/>
</dbReference>
<feature type="transmembrane region" description="Helical" evidence="3">
    <location>
        <begin position="37"/>
        <end position="58"/>
    </location>
</feature>